<evidence type="ECO:0000313" key="2">
    <source>
        <dbReference type="EMBL" id="KAJ4442086.1"/>
    </source>
</evidence>
<sequence>MAGLCEGGNEPPGSLKASTAAEGEEKTGPHRSVVRMGACQHAVALLCLISGQNFDPLPAAKTDYHVATCKICMSVHNNFLLSRPDWT</sequence>
<comment type="caution">
    <text evidence="2">The sequence shown here is derived from an EMBL/GenBank/DDBJ whole genome shotgun (WGS) entry which is preliminary data.</text>
</comment>
<proteinExistence type="predicted"/>
<reference evidence="2 3" key="1">
    <citation type="journal article" date="2022" name="Allergy">
        <title>Genome assembly and annotation of Periplaneta americana reveal a comprehensive cockroach allergen profile.</title>
        <authorList>
            <person name="Wang L."/>
            <person name="Xiong Q."/>
            <person name="Saelim N."/>
            <person name="Wang L."/>
            <person name="Nong W."/>
            <person name="Wan A.T."/>
            <person name="Shi M."/>
            <person name="Liu X."/>
            <person name="Cao Q."/>
            <person name="Hui J.H.L."/>
            <person name="Sookrung N."/>
            <person name="Leung T.F."/>
            <person name="Tungtrongchitr A."/>
            <person name="Tsui S.K.W."/>
        </authorList>
    </citation>
    <scope>NUCLEOTIDE SEQUENCE [LARGE SCALE GENOMIC DNA]</scope>
    <source>
        <strain evidence="2">PWHHKU_190912</strain>
    </source>
</reference>
<accession>A0ABQ8T7L4</accession>
<evidence type="ECO:0000256" key="1">
    <source>
        <dbReference type="SAM" id="MobiDB-lite"/>
    </source>
</evidence>
<dbReference type="EMBL" id="JAJSOF020000015">
    <property type="protein sequence ID" value="KAJ4442086.1"/>
    <property type="molecule type" value="Genomic_DNA"/>
</dbReference>
<evidence type="ECO:0000313" key="3">
    <source>
        <dbReference type="Proteomes" id="UP001148838"/>
    </source>
</evidence>
<name>A0ABQ8T7L4_PERAM</name>
<dbReference type="Proteomes" id="UP001148838">
    <property type="component" value="Unassembled WGS sequence"/>
</dbReference>
<organism evidence="2 3">
    <name type="scientific">Periplaneta americana</name>
    <name type="common">American cockroach</name>
    <name type="synonym">Blatta americana</name>
    <dbReference type="NCBI Taxonomy" id="6978"/>
    <lineage>
        <taxon>Eukaryota</taxon>
        <taxon>Metazoa</taxon>
        <taxon>Ecdysozoa</taxon>
        <taxon>Arthropoda</taxon>
        <taxon>Hexapoda</taxon>
        <taxon>Insecta</taxon>
        <taxon>Pterygota</taxon>
        <taxon>Neoptera</taxon>
        <taxon>Polyneoptera</taxon>
        <taxon>Dictyoptera</taxon>
        <taxon>Blattodea</taxon>
        <taxon>Blattoidea</taxon>
        <taxon>Blattidae</taxon>
        <taxon>Blattinae</taxon>
        <taxon>Periplaneta</taxon>
    </lineage>
</organism>
<feature type="region of interest" description="Disordered" evidence="1">
    <location>
        <begin position="1"/>
        <end position="29"/>
    </location>
</feature>
<keyword evidence="3" id="KW-1185">Reference proteome</keyword>
<gene>
    <name evidence="2" type="ORF">ANN_11952</name>
</gene>
<protein>
    <submittedName>
        <fullName evidence="2">Uncharacterized protein</fullName>
    </submittedName>
</protein>